<dbReference type="InterPro" id="IPR054613">
    <property type="entry name" value="Peptidase_S78_dom"/>
</dbReference>
<dbReference type="Proteomes" id="UP000253508">
    <property type="component" value="Unassembled WGS sequence"/>
</dbReference>
<keyword evidence="3" id="KW-0378">Hydrolase</keyword>
<evidence type="ECO:0000259" key="4">
    <source>
        <dbReference type="Pfam" id="PF04586"/>
    </source>
</evidence>
<evidence type="ECO:0000256" key="2">
    <source>
        <dbReference type="ARBA" id="ARBA00022670"/>
    </source>
</evidence>
<keyword evidence="6" id="KW-1185">Reference proteome</keyword>
<evidence type="ECO:0000256" key="3">
    <source>
        <dbReference type="ARBA" id="ARBA00022801"/>
    </source>
</evidence>
<proteinExistence type="predicted"/>
<organism evidence="5 6">
    <name type="scientific">Microbacterium sorbitolivorans</name>
    <dbReference type="NCBI Taxonomy" id="1867410"/>
    <lineage>
        <taxon>Bacteria</taxon>
        <taxon>Bacillati</taxon>
        <taxon>Actinomycetota</taxon>
        <taxon>Actinomycetes</taxon>
        <taxon>Micrococcales</taxon>
        <taxon>Microbacteriaceae</taxon>
        <taxon>Microbacterium</taxon>
    </lineage>
</organism>
<dbReference type="Pfam" id="PF04586">
    <property type="entry name" value="Peptidase_S78"/>
    <property type="match status" value="1"/>
</dbReference>
<accession>A0A367Y737</accession>
<dbReference type="Pfam" id="PF25209">
    <property type="entry name" value="Phage_capsid_4"/>
    <property type="match status" value="1"/>
</dbReference>
<evidence type="ECO:0000313" key="5">
    <source>
        <dbReference type="EMBL" id="RCK61675.1"/>
    </source>
</evidence>
<dbReference type="OrthoDB" id="3268964at2"/>
<protein>
    <recommendedName>
        <fullName evidence="4">Prohead serine protease domain-containing protein</fullName>
    </recommendedName>
</protein>
<dbReference type="AlphaFoldDB" id="A0A367Y737"/>
<gene>
    <name evidence="5" type="ORF">DTO57_03345</name>
</gene>
<sequence>MTVNLDEPQTRAFEARAAAETEAREISGVGVPLDDETLIFRGFYESFAQDCVFEGIERSKLHYRHGEVIGVVASNERAAGSLNVVTRVSQTRAGDDALTLARDGALDSFSIGFVPIEWEQRDDEDGVHVRHTKVRVNEFSLVPSPAYPNATVTEVRERTPEGNSIMTDNKPDTIDGEKFAADLAQLRADQTELMRMIVAGQTRDADGEQTGERRSAGAILQALVNGDEATRDYVNTVMERAYTGGTSADSPIKDAWVGDLTRIFDSSAGVLSAFFAEGVLPDKGMNIEYAQLKSNTVTVTEQENEGDDLAFGKVVLEAKTAPVKTYGGYTQLTRQQILRSTLPILDRSLEAMSVAAGARKKAVLRAAYLALVTARTAETDGTLALGATLATATAYDWTDLIVDAAVKFDTLALSLDGLLVSPDVFKSLNRLEIDGHKVFRVASEKDLIGSLDLSAISGDLSGVAVIGDPGRTGEAAEFATRRAVRQYDSAVTQLQDENIINLSKDFSVYRFGATATEIPEGVVPVTFGAGA</sequence>
<dbReference type="GO" id="GO:0006508">
    <property type="term" value="P:proteolysis"/>
    <property type="evidence" value="ECO:0007669"/>
    <property type="project" value="UniProtKB-KW"/>
</dbReference>
<dbReference type="GO" id="GO:0008233">
    <property type="term" value="F:peptidase activity"/>
    <property type="evidence" value="ECO:0007669"/>
    <property type="project" value="UniProtKB-KW"/>
</dbReference>
<keyword evidence="2" id="KW-0645">Protease</keyword>
<dbReference type="EMBL" id="QORO01000001">
    <property type="protein sequence ID" value="RCK61675.1"/>
    <property type="molecule type" value="Genomic_DNA"/>
</dbReference>
<comment type="caution">
    <text evidence="5">The sequence shown here is derived from an EMBL/GenBank/DDBJ whole genome shotgun (WGS) entry which is preliminary data.</text>
</comment>
<evidence type="ECO:0000313" key="6">
    <source>
        <dbReference type="Proteomes" id="UP000253508"/>
    </source>
</evidence>
<dbReference type="RefSeq" id="WP_114116780.1">
    <property type="nucleotide sequence ID" value="NZ_BMHU01000001.1"/>
</dbReference>
<feature type="domain" description="Prohead serine protease" evidence="4">
    <location>
        <begin position="21"/>
        <end position="157"/>
    </location>
</feature>
<keyword evidence="1" id="KW-1188">Viral release from host cell</keyword>
<reference evidence="5 6" key="1">
    <citation type="submission" date="2018-07" db="EMBL/GenBank/DDBJ databases">
        <title>Microbacterium endoborsara sp. nov., a novel actinobacterium isolated from Borszczowia aralocaspica.</title>
        <authorList>
            <person name="An D."/>
        </authorList>
    </citation>
    <scope>NUCLEOTIDE SEQUENCE [LARGE SCALE GENOMIC DNA]</scope>
    <source>
        <strain evidence="5 6">C1.15228</strain>
    </source>
</reference>
<name>A0A367Y737_9MICO</name>
<evidence type="ECO:0000256" key="1">
    <source>
        <dbReference type="ARBA" id="ARBA00022612"/>
    </source>
</evidence>